<gene>
    <name evidence="2" type="ORF">Ldro_2661</name>
</gene>
<reference evidence="2 3" key="1">
    <citation type="submission" date="2015-11" db="EMBL/GenBank/DDBJ databases">
        <title>Genomic analysis of 38 Legionella species identifies large and diverse effector repertoires.</title>
        <authorList>
            <person name="Burstein D."/>
            <person name="Amaro F."/>
            <person name="Zusman T."/>
            <person name="Lifshitz Z."/>
            <person name="Cohen O."/>
            <person name="Gilbert J.A."/>
            <person name="Pupko T."/>
            <person name="Shuman H.A."/>
            <person name="Segal G."/>
        </authorList>
    </citation>
    <scope>NUCLEOTIDE SEQUENCE [LARGE SCALE GENOMIC DNA]</scope>
    <source>
        <strain evidence="2 3">ATCC 700990</strain>
    </source>
</reference>
<evidence type="ECO:0000256" key="1">
    <source>
        <dbReference type="SAM" id="MobiDB-lite"/>
    </source>
</evidence>
<comment type="caution">
    <text evidence="2">The sequence shown here is derived from an EMBL/GenBank/DDBJ whole genome shotgun (WGS) entry which is preliminary data.</text>
</comment>
<feature type="region of interest" description="Disordered" evidence="1">
    <location>
        <begin position="192"/>
        <end position="213"/>
    </location>
</feature>
<dbReference type="EMBL" id="LNXY01000028">
    <property type="protein sequence ID" value="KTC85489.1"/>
    <property type="molecule type" value="Genomic_DNA"/>
</dbReference>
<accession>A0A0W0SQG1</accession>
<proteinExistence type="predicted"/>
<dbReference type="Proteomes" id="UP000054736">
    <property type="component" value="Unassembled WGS sequence"/>
</dbReference>
<dbReference type="OrthoDB" id="5657158at2"/>
<sequence length="213" mass="24465">MRNFLLNPLTSIDDLEKYINEELEQGKKELSFLNLRLNAYTKEQITDFLNKITQAGVTSLYFKGNELGSTITPECWIAFFDGLVDSSVEKLLMDNNQMHQLDVESWVAMDNFIEKCNARLKLFSLQNNDLVQLCDGKHEVLNRLVHRLDCPCLISFNNWHKNLLRWDELTTPVNTNRALLLARQSILTARKTQTDSARVEDEELTGGSSSLSH</sequence>
<keyword evidence="3" id="KW-1185">Reference proteome</keyword>
<evidence type="ECO:0000313" key="2">
    <source>
        <dbReference type="EMBL" id="KTC85489.1"/>
    </source>
</evidence>
<dbReference type="RefSeq" id="WP_058496933.1">
    <property type="nucleotide sequence ID" value="NZ_CAAAIU010000017.1"/>
</dbReference>
<dbReference type="AlphaFoldDB" id="A0A0W0SQG1"/>
<name>A0A0W0SQG1_9GAMM</name>
<evidence type="ECO:0000313" key="3">
    <source>
        <dbReference type="Proteomes" id="UP000054736"/>
    </source>
</evidence>
<protein>
    <submittedName>
        <fullName evidence="2">Uncharacterized protein</fullName>
    </submittedName>
</protein>
<dbReference type="PATRIC" id="fig|1212489.4.peg.2803"/>
<organism evidence="2 3">
    <name type="scientific">Legionella drozanskii LLAP-1</name>
    <dbReference type="NCBI Taxonomy" id="1212489"/>
    <lineage>
        <taxon>Bacteria</taxon>
        <taxon>Pseudomonadati</taxon>
        <taxon>Pseudomonadota</taxon>
        <taxon>Gammaproteobacteria</taxon>
        <taxon>Legionellales</taxon>
        <taxon>Legionellaceae</taxon>
        <taxon>Legionella</taxon>
    </lineage>
</organism>